<gene>
    <name evidence="2" type="ORF">S12H4_56281</name>
</gene>
<accession>X1V570</accession>
<feature type="region of interest" description="Disordered" evidence="1">
    <location>
        <begin position="1"/>
        <end position="29"/>
    </location>
</feature>
<reference evidence="2" key="1">
    <citation type="journal article" date="2014" name="Front. Microbiol.">
        <title>High frequency of phylogenetically diverse reductive dehalogenase-homologous genes in deep subseafloor sedimentary metagenomes.</title>
        <authorList>
            <person name="Kawai M."/>
            <person name="Futagami T."/>
            <person name="Toyoda A."/>
            <person name="Takaki Y."/>
            <person name="Nishi S."/>
            <person name="Hori S."/>
            <person name="Arai W."/>
            <person name="Tsubouchi T."/>
            <person name="Morono Y."/>
            <person name="Uchiyama I."/>
            <person name="Ito T."/>
            <person name="Fujiyama A."/>
            <person name="Inagaki F."/>
            <person name="Takami H."/>
        </authorList>
    </citation>
    <scope>NUCLEOTIDE SEQUENCE</scope>
    <source>
        <strain evidence="2">Expedition CK06-06</strain>
    </source>
</reference>
<protein>
    <submittedName>
        <fullName evidence="2">Uncharacterized protein</fullName>
    </submittedName>
</protein>
<dbReference type="AlphaFoldDB" id="X1V570"/>
<sequence length="29" mass="3347">VSHPYRQAVREPPPRIPISDKAVFDVSRE</sequence>
<organism evidence="2">
    <name type="scientific">marine sediment metagenome</name>
    <dbReference type="NCBI Taxonomy" id="412755"/>
    <lineage>
        <taxon>unclassified sequences</taxon>
        <taxon>metagenomes</taxon>
        <taxon>ecological metagenomes</taxon>
    </lineage>
</organism>
<evidence type="ECO:0000256" key="1">
    <source>
        <dbReference type="SAM" id="MobiDB-lite"/>
    </source>
</evidence>
<name>X1V570_9ZZZZ</name>
<comment type="caution">
    <text evidence="2">The sequence shown here is derived from an EMBL/GenBank/DDBJ whole genome shotgun (WGS) entry which is preliminary data.</text>
</comment>
<feature type="non-terminal residue" evidence="2">
    <location>
        <position position="1"/>
    </location>
</feature>
<dbReference type="EMBL" id="BARW01036217">
    <property type="protein sequence ID" value="GAJ24933.1"/>
    <property type="molecule type" value="Genomic_DNA"/>
</dbReference>
<proteinExistence type="predicted"/>
<evidence type="ECO:0000313" key="2">
    <source>
        <dbReference type="EMBL" id="GAJ24933.1"/>
    </source>
</evidence>